<dbReference type="RefSeq" id="WP_174627625.1">
    <property type="nucleotide sequence ID" value="NZ_CADCXN010000124.1"/>
</dbReference>
<evidence type="ECO:0000313" key="4">
    <source>
        <dbReference type="Proteomes" id="UP000494216"/>
    </source>
</evidence>
<dbReference type="SUPFAM" id="SSF56954">
    <property type="entry name" value="Outer membrane efflux proteins (OEP)"/>
    <property type="match status" value="1"/>
</dbReference>
<sequence length="476" mass="53263">MKRRIYHSLTRSLIVIIFTGCTTLNTDLSISEKTIPASFPQQKSTTTIASINWRRFFADAHLVKLLDTAIKNNIDLETALQRIEISRSSVKLANAALLPRVELAVGGGVQKFGLYTMDGAGNASTEITPGRIVPENYTDIFLGLQSSWEVDIWGKLRNQRKSAISYYLASIEGTNFVISNLVAGVAIFYNELLALDNELDIIRQTIRKQQEAVDVIKIQKEAGRANELAVQQFKAQLLNSRVLEKNALQQITEIENKMNFLLGSYPQPIERAKNVFFEEIPQQISAGFPSQLLANRPDIREAEFQIEASKFDLKAAKAAFFPNFNITATLGYQAFDPEFLFVSPASLAYSLMGTLAAPLINRNALKAQFNTAKANQLSAMYNYQRTILNAYVEVANQLSNLRNLQNIHALKKQQSDVLKQSVETSNALYKYARASYLEVLIAQQNALQANLELIDVIKRQRLATINIYKALGGGWK</sequence>
<evidence type="ECO:0000256" key="1">
    <source>
        <dbReference type="ARBA" id="ARBA00007613"/>
    </source>
</evidence>
<protein>
    <submittedName>
        <fullName evidence="3">NodT family efflux transporter outer membrane factor (OMF) lipoprotein</fullName>
    </submittedName>
</protein>
<gene>
    <name evidence="3" type="ORF">METHB2_90029</name>
</gene>
<name>A0A8S0XLQ3_9GAMM</name>
<keyword evidence="2 3" id="KW-0449">Lipoprotein</keyword>
<dbReference type="EMBL" id="CADCXN010000124">
    <property type="protein sequence ID" value="CAA9892922.1"/>
    <property type="molecule type" value="Genomic_DNA"/>
</dbReference>
<evidence type="ECO:0000256" key="2">
    <source>
        <dbReference type="RuleBase" id="RU362097"/>
    </source>
</evidence>
<dbReference type="NCBIfam" id="TIGR01845">
    <property type="entry name" value="outer_NodT"/>
    <property type="match status" value="1"/>
</dbReference>
<dbReference type="GO" id="GO:0015562">
    <property type="term" value="F:efflux transmembrane transporter activity"/>
    <property type="evidence" value="ECO:0007669"/>
    <property type="project" value="InterPro"/>
</dbReference>
<accession>A0A8S0XLQ3</accession>
<dbReference type="PANTHER" id="PTHR30203:SF30">
    <property type="entry name" value="OUTER MEMBRANE PROTEIN-RELATED"/>
    <property type="match status" value="1"/>
</dbReference>
<keyword evidence="2" id="KW-0812">Transmembrane</keyword>
<comment type="subcellular location">
    <subcellularLocation>
        <location evidence="2">Cell outer membrane</location>
        <topology evidence="2">Lipid-anchor</topology>
    </subcellularLocation>
</comment>
<dbReference type="Proteomes" id="UP000494216">
    <property type="component" value="Unassembled WGS sequence"/>
</dbReference>
<proteinExistence type="inferred from homology"/>
<dbReference type="AlphaFoldDB" id="A0A8S0XLQ3"/>
<organism evidence="3 4">
    <name type="scientific">Candidatus Methylobacter favarea</name>
    <dbReference type="NCBI Taxonomy" id="2707345"/>
    <lineage>
        <taxon>Bacteria</taxon>
        <taxon>Pseudomonadati</taxon>
        <taxon>Pseudomonadota</taxon>
        <taxon>Gammaproteobacteria</taxon>
        <taxon>Methylococcales</taxon>
        <taxon>Methylococcaceae</taxon>
        <taxon>Methylobacter</taxon>
    </lineage>
</organism>
<dbReference type="InterPro" id="IPR003423">
    <property type="entry name" value="OMP_efflux"/>
</dbReference>
<keyword evidence="2" id="KW-0472">Membrane</keyword>
<comment type="caution">
    <text evidence="3">The sequence shown here is derived from an EMBL/GenBank/DDBJ whole genome shotgun (WGS) entry which is preliminary data.</text>
</comment>
<evidence type="ECO:0000313" key="3">
    <source>
        <dbReference type="EMBL" id="CAA9892922.1"/>
    </source>
</evidence>
<dbReference type="Gene3D" id="2.20.200.10">
    <property type="entry name" value="Outer membrane efflux proteins (OEP)"/>
    <property type="match status" value="1"/>
</dbReference>
<dbReference type="PANTHER" id="PTHR30203">
    <property type="entry name" value="OUTER MEMBRANE CATION EFFLUX PROTEIN"/>
    <property type="match status" value="1"/>
</dbReference>
<keyword evidence="4" id="KW-1185">Reference proteome</keyword>
<dbReference type="InterPro" id="IPR010131">
    <property type="entry name" value="MdtP/NodT-like"/>
</dbReference>
<keyword evidence="2" id="KW-1134">Transmembrane beta strand</keyword>
<dbReference type="GO" id="GO:0009279">
    <property type="term" value="C:cell outer membrane"/>
    <property type="evidence" value="ECO:0007669"/>
    <property type="project" value="UniProtKB-SubCell"/>
</dbReference>
<reference evidence="3 4" key="1">
    <citation type="submission" date="2020-02" db="EMBL/GenBank/DDBJ databases">
        <authorList>
            <person name="Hogendoorn C."/>
        </authorList>
    </citation>
    <scope>NUCLEOTIDE SEQUENCE [LARGE SCALE GENOMIC DNA]</scope>
    <source>
        <strain evidence="3">METHB21</strain>
    </source>
</reference>
<comment type="similarity">
    <text evidence="1 2">Belongs to the outer membrane factor (OMF) (TC 1.B.17) family.</text>
</comment>
<keyword evidence="2" id="KW-0564">Palmitate</keyword>
<dbReference type="Pfam" id="PF02321">
    <property type="entry name" value="OEP"/>
    <property type="match status" value="2"/>
</dbReference>
<dbReference type="Gene3D" id="1.20.1600.10">
    <property type="entry name" value="Outer membrane efflux proteins (OEP)"/>
    <property type="match status" value="1"/>
</dbReference>